<dbReference type="AlphaFoldDB" id="A0A139N4H4"/>
<gene>
    <name evidence="2" type="ORF">SCRDD08_00334</name>
</gene>
<proteinExistence type="predicted"/>
<dbReference type="GO" id="GO:0010181">
    <property type="term" value="F:FMN binding"/>
    <property type="evidence" value="ECO:0007669"/>
    <property type="project" value="InterPro"/>
</dbReference>
<dbReference type="SMART" id="SM00900">
    <property type="entry name" value="FMN_bind"/>
    <property type="match status" value="1"/>
</dbReference>
<name>A0A139N4H4_STRCR</name>
<reference evidence="2 3" key="1">
    <citation type="submission" date="2016-01" db="EMBL/GenBank/DDBJ databases">
        <title>Highly variable Streptococcus oralis are common among viridans streptococci isolated from primates.</title>
        <authorList>
            <person name="Denapaite D."/>
            <person name="Rieger M."/>
            <person name="Koendgen S."/>
            <person name="Brueckner R."/>
            <person name="Ochigava I."/>
            <person name="Kappeler P."/>
            <person name="Maetz-Rensing K."/>
            <person name="Leendertz F."/>
            <person name="Hakenbeck R."/>
        </authorList>
    </citation>
    <scope>NUCLEOTIDE SEQUENCE [LARGE SCALE GENOMIC DNA]</scope>
    <source>
        <strain evidence="2 3">DD08</strain>
    </source>
</reference>
<dbReference type="Gene3D" id="3.90.1010.20">
    <property type="match status" value="1"/>
</dbReference>
<dbReference type="Pfam" id="PF04205">
    <property type="entry name" value="FMN_bind"/>
    <property type="match status" value="1"/>
</dbReference>
<evidence type="ECO:0000313" key="2">
    <source>
        <dbReference type="EMBL" id="KXT70900.1"/>
    </source>
</evidence>
<feature type="domain" description="FMN-binding" evidence="1">
    <location>
        <begin position="85"/>
        <end position="163"/>
    </location>
</feature>
<protein>
    <recommendedName>
        <fullName evidence="1">FMN-binding domain-containing protein</fullName>
    </recommendedName>
</protein>
<organism evidence="2 3">
    <name type="scientific">Streptococcus cristatus</name>
    <dbReference type="NCBI Taxonomy" id="45634"/>
    <lineage>
        <taxon>Bacteria</taxon>
        <taxon>Bacillati</taxon>
        <taxon>Bacillota</taxon>
        <taxon>Bacilli</taxon>
        <taxon>Lactobacillales</taxon>
        <taxon>Streptococcaceae</taxon>
        <taxon>Streptococcus</taxon>
    </lineage>
</organism>
<sequence>MKGPAPLNRKFMKKNTQNLILGWAAFTAVAANAVLLLTNNLGKSDKATTASISASSSASGTTTSTSATSNASLTDGTFTGAVTSTNRGDYQVQITVSANQITAIDVLEFPNENARSQQINADALPVYTQEALANQSSTVQLVSGATEAFNGFTGSLQDAINQANA</sequence>
<dbReference type="PATRIC" id="fig|45634.12.peg.346"/>
<dbReference type="Proteomes" id="UP000070377">
    <property type="component" value="Unassembled WGS sequence"/>
</dbReference>
<evidence type="ECO:0000313" key="3">
    <source>
        <dbReference type="Proteomes" id="UP000070377"/>
    </source>
</evidence>
<dbReference type="EMBL" id="LQRD01000017">
    <property type="protein sequence ID" value="KXT70900.1"/>
    <property type="molecule type" value="Genomic_DNA"/>
</dbReference>
<evidence type="ECO:0000259" key="1">
    <source>
        <dbReference type="SMART" id="SM00900"/>
    </source>
</evidence>
<dbReference type="GO" id="GO:0016020">
    <property type="term" value="C:membrane"/>
    <property type="evidence" value="ECO:0007669"/>
    <property type="project" value="InterPro"/>
</dbReference>
<accession>A0A139N4H4</accession>
<dbReference type="STRING" id="45634.SCRDD08_00334"/>
<dbReference type="InterPro" id="IPR007329">
    <property type="entry name" value="FMN-bd"/>
</dbReference>
<comment type="caution">
    <text evidence="2">The sequence shown here is derived from an EMBL/GenBank/DDBJ whole genome shotgun (WGS) entry which is preliminary data.</text>
</comment>